<dbReference type="Pfam" id="PF00917">
    <property type="entry name" value="MATH"/>
    <property type="match status" value="1"/>
</dbReference>
<dbReference type="PANTHER" id="PTHR22743">
    <property type="entry name" value="MEPRIN/TRAF-LIKE MATH FAMILY-C.ELEGANS"/>
    <property type="match status" value="1"/>
</dbReference>
<dbReference type="InterPro" id="IPR002083">
    <property type="entry name" value="MATH/TRAF_dom"/>
</dbReference>
<dbReference type="CDD" id="cd00121">
    <property type="entry name" value="MATH"/>
    <property type="match status" value="1"/>
</dbReference>
<dbReference type="EMBL" id="PDUG01000002">
    <property type="protein sequence ID" value="PIC49082.1"/>
    <property type="molecule type" value="Genomic_DNA"/>
</dbReference>
<protein>
    <recommendedName>
        <fullName evidence="1">MATH domain-containing protein</fullName>
    </recommendedName>
</protein>
<dbReference type="SUPFAM" id="SSF49599">
    <property type="entry name" value="TRAF domain-like"/>
    <property type="match status" value="1"/>
</dbReference>
<dbReference type="InterPro" id="IPR011333">
    <property type="entry name" value="SKP1/BTB/POZ_sf"/>
</dbReference>
<dbReference type="Proteomes" id="UP000230233">
    <property type="component" value="Chromosome II"/>
</dbReference>
<dbReference type="AlphaFoldDB" id="A0A2G5VBG9"/>
<gene>
    <name evidence="2" type="primary">Cnig_chr_II.g7807</name>
    <name evidence="2" type="ORF">B9Z55_007807</name>
</gene>
<reference evidence="3" key="1">
    <citation type="submission" date="2017-10" db="EMBL/GenBank/DDBJ databases">
        <title>Rapid genome shrinkage in a self-fertile nematode reveals novel sperm competition proteins.</title>
        <authorList>
            <person name="Yin D."/>
            <person name="Schwarz E.M."/>
            <person name="Thomas C.G."/>
            <person name="Felde R.L."/>
            <person name="Korf I.F."/>
            <person name="Cutter A.D."/>
            <person name="Schartner C.M."/>
            <person name="Ralston E.J."/>
            <person name="Meyer B.J."/>
            <person name="Haag E.S."/>
        </authorList>
    </citation>
    <scope>NUCLEOTIDE SEQUENCE [LARGE SCALE GENOMIC DNA]</scope>
    <source>
        <strain evidence="3">JU1422</strain>
    </source>
</reference>
<dbReference type="InterPro" id="IPR052664">
    <property type="entry name" value="BTB-MATH_domain_protein"/>
</dbReference>
<organism evidence="2 3">
    <name type="scientific">Caenorhabditis nigoni</name>
    <dbReference type="NCBI Taxonomy" id="1611254"/>
    <lineage>
        <taxon>Eukaryota</taxon>
        <taxon>Metazoa</taxon>
        <taxon>Ecdysozoa</taxon>
        <taxon>Nematoda</taxon>
        <taxon>Chromadorea</taxon>
        <taxon>Rhabditida</taxon>
        <taxon>Rhabditina</taxon>
        <taxon>Rhabditomorpha</taxon>
        <taxon>Rhabditoidea</taxon>
        <taxon>Rhabditidae</taxon>
        <taxon>Peloderinae</taxon>
        <taxon>Caenorhabditis</taxon>
    </lineage>
</organism>
<evidence type="ECO:0000313" key="3">
    <source>
        <dbReference type="Proteomes" id="UP000230233"/>
    </source>
</evidence>
<sequence>MAGKEFTLKYEFEDVWKLAKDEEFHNSPEQEHFGVGWKIGIQKYDNCLSLTLCANVMENQEIHFEYTAKILSKNKEKIDLESGSGVSDGYGFPWWCATIDWKTSEYLSSGKLEVEFHVKITKMIGFLREWRKKNVNPEYLQCFLEGIYDEIGDHNVDGILPIADMSQTPLALKKCENYLIEKSKMKLKKKLELAGKYRLEELKKECMDQIRSKEDIRSVVPDNIDEMDPKILGELFQKTLALI</sequence>
<name>A0A2G5VBG9_9PELO</name>
<dbReference type="Gene3D" id="3.30.710.10">
    <property type="entry name" value="Potassium Channel Kv1.1, Chain A"/>
    <property type="match status" value="1"/>
</dbReference>
<evidence type="ECO:0000313" key="2">
    <source>
        <dbReference type="EMBL" id="PIC49082.1"/>
    </source>
</evidence>
<comment type="caution">
    <text evidence="2">The sequence shown here is derived from an EMBL/GenBank/DDBJ whole genome shotgun (WGS) entry which is preliminary data.</text>
</comment>
<accession>A0A2G5VBG9</accession>
<proteinExistence type="predicted"/>
<evidence type="ECO:0000259" key="1">
    <source>
        <dbReference type="SMART" id="SM00061"/>
    </source>
</evidence>
<keyword evidence="3" id="KW-1185">Reference proteome</keyword>
<feature type="domain" description="MATH" evidence="1">
    <location>
        <begin position="7"/>
        <end position="112"/>
    </location>
</feature>
<dbReference type="SMART" id="SM00061">
    <property type="entry name" value="MATH"/>
    <property type="match status" value="1"/>
</dbReference>
<dbReference type="PANTHER" id="PTHR22743:SF165">
    <property type="entry name" value="BTB AND MATH DOMAIN CONTAINING-RELATED"/>
    <property type="match status" value="1"/>
</dbReference>